<feature type="transmembrane region" description="Helical" evidence="7">
    <location>
        <begin position="484"/>
        <end position="502"/>
    </location>
</feature>
<reference evidence="8" key="1">
    <citation type="journal article" date="2020" name="Stud. Mycol.">
        <title>101 Dothideomycetes genomes: a test case for predicting lifestyles and emergence of pathogens.</title>
        <authorList>
            <person name="Haridas S."/>
            <person name="Albert R."/>
            <person name="Binder M."/>
            <person name="Bloem J."/>
            <person name="Labutti K."/>
            <person name="Salamov A."/>
            <person name="Andreopoulos B."/>
            <person name="Baker S."/>
            <person name="Barry K."/>
            <person name="Bills G."/>
            <person name="Bluhm B."/>
            <person name="Cannon C."/>
            <person name="Castanera R."/>
            <person name="Culley D."/>
            <person name="Daum C."/>
            <person name="Ezra D."/>
            <person name="Gonzalez J."/>
            <person name="Henrissat B."/>
            <person name="Kuo A."/>
            <person name="Liang C."/>
            <person name="Lipzen A."/>
            <person name="Lutzoni F."/>
            <person name="Magnuson J."/>
            <person name="Mondo S."/>
            <person name="Nolan M."/>
            <person name="Ohm R."/>
            <person name="Pangilinan J."/>
            <person name="Park H.-J."/>
            <person name="Ramirez L."/>
            <person name="Alfaro M."/>
            <person name="Sun H."/>
            <person name="Tritt A."/>
            <person name="Yoshinaga Y."/>
            <person name="Zwiers L.-H."/>
            <person name="Turgeon B."/>
            <person name="Goodwin S."/>
            <person name="Spatafora J."/>
            <person name="Crous P."/>
            <person name="Grigoriev I."/>
        </authorList>
    </citation>
    <scope>NUCLEOTIDE SEQUENCE</scope>
    <source>
        <strain evidence="8">CBS 279.74</strain>
    </source>
</reference>
<dbReference type="EMBL" id="MU005767">
    <property type="protein sequence ID" value="KAF2711616.1"/>
    <property type="molecule type" value="Genomic_DNA"/>
</dbReference>
<evidence type="ECO:0000313" key="9">
    <source>
        <dbReference type="Proteomes" id="UP000799428"/>
    </source>
</evidence>
<evidence type="ECO:0000256" key="2">
    <source>
        <dbReference type="ARBA" id="ARBA00022448"/>
    </source>
</evidence>
<evidence type="ECO:0000256" key="1">
    <source>
        <dbReference type="ARBA" id="ARBA00004141"/>
    </source>
</evidence>
<keyword evidence="9" id="KW-1185">Reference proteome</keyword>
<dbReference type="Pfam" id="PF13520">
    <property type="entry name" value="AA_permease_2"/>
    <property type="match status" value="1"/>
</dbReference>
<feature type="region of interest" description="Disordered" evidence="6">
    <location>
        <begin position="1"/>
        <end position="43"/>
    </location>
</feature>
<gene>
    <name evidence="8" type="ORF">K504DRAFT_428195</name>
</gene>
<evidence type="ECO:0000313" key="8">
    <source>
        <dbReference type="EMBL" id="KAF2711616.1"/>
    </source>
</evidence>
<accession>A0A6G1KFD7</accession>
<feature type="transmembrane region" description="Helical" evidence="7">
    <location>
        <begin position="152"/>
        <end position="181"/>
    </location>
</feature>
<dbReference type="GO" id="GO:0016020">
    <property type="term" value="C:membrane"/>
    <property type="evidence" value="ECO:0007669"/>
    <property type="project" value="UniProtKB-SubCell"/>
</dbReference>
<sequence>MDATASDSKKGSVPSDRQVHSNSIQPSLTNPSKAAETSTHQHNQHVMATIQDDDDRLLVRIGYTPVLQRHFSRWSTVSYAISILGVLGSVPATFGSPISAGGPATAVWAWFIGSIMAYCIASSVAELVSAYPTAGGMYYVTKHVVPPEHVAAWAWIIGWCNFLGQAAGVASLAYTISQMILATAVMHSTLTDGVPSFTPTALQTVLLAILILCLFGTICSFPTEWLHRIILWFAPINIIASICICIALLVLTPDKQSAKWVFTNVTDGSGWGSKGFSFLLGFLSVAWTMTDYDGTTHMSEETHDAAIRGPVAIRSAILISGVVGWMLTVTFCFCMSDVEGILGTPSGLPVAQIFFNAGGKTGGTIMWFFVILVQFFTGCSAMLANARMAWAFSRDAAFPFSEFWSKVNSLSNTPVNAVWLVVAFCSCLDLIGIGSTLTIVAIFNITAPALDISYIAVIIAHRWYEGRVVFHPGPFTMGRWSKPVNTVAVTWVCFISVVLFFPTVKPVTFINMNYAIVVAAFIGCFSMIWWYAGARKTYIGPRTTDTIDMLPPEDPEDILGDYDIP</sequence>
<feature type="compositionally biased region" description="Polar residues" evidence="6">
    <location>
        <begin position="20"/>
        <end position="43"/>
    </location>
</feature>
<feature type="transmembrane region" description="Helical" evidence="7">
    <location>
        <begin position="77"/>
        <end position="95"/>
    </location>
</feature>
<dbReference type="GO" id="GO:0006865">
    <property type="term" value="P:amino acid transport"/>
    <property type="evidence" value="ECO:0007669"/>
    <property type="project" value="InterPro"/>
</dbReference>
<dbReference type="PANTHER" id="PTHR45649">
    <property type="entry name" value="AMINO-ACID PERMEASE BAT1"/>
    <property type="match status" value="1"/>
</dbReference>
<dbReference type="PIRSF" id="PIRSF006060">
    <property type="entry name" value="AA_transporter"/>
    <property type="match status" value="1"/>
</dbReference>
<evidence type="ECO:0000256" key="4">
    <source>
        <dbReference type="ARBA" id="ARBA00022989"/>
    </source>
</evidence>
<feature type="transmembrane region" description="Helical" evidence="7">
    <location>
        <begin position="514"/>
        <end position="532"/>
    </location>
</feature>
<proteinExistence type="predicted"/>
<dbReference type="OrthoDB" id="10054429at2759"/>
<evidence type="ECO:0000256" key="7">
    <source>
        <dbReference type="SAM" id="Phobius"/>
    </source>
</evidence>
<feature type="transmembrane region" description="Helical" evidence="7">
    <location>
        <begin position="439"/>
        <end position="464"/>
    </location>
</feature>
<feature type="transmembrane region" description="Helical" evidence="7">
    <location>
        <begin position="415"/>
        <end position="433"/>
    </location>
</feature>
<organism evidence="8 9">
    <name type="scientific">Pleomassaria siparia CBS 279.74</name>
    <dbReference type="NCBI Taxonomy" id="1314801"/>
    <lineage>
        <taxon>Eukaryota</taxon>
        <taxon>Fungi</taxon>
        <taxon>Dikarya</taxon>
        <taxon>Ascomycota</taxon>
        <taxon>Pezizomycotina</taxon>
        <taxon>Dothideomycetes</taxon>
        <taxon>Pleosporomycetidae</taxon>
        <taxon>Pleosporales</taxon>
        <taxon>Pleomassariaceae</taxon>
        <taxon>Pleomassaria</taxon>
    </lineage>
</organism>
<keyword evidence="5 7" id="KW-0472">Membrane</keyword>
<dbReference type="Gene3D" id="1.20.1740.10">
    <property type="entry name" value="Amino acid/polyamine transporter I"/>
    <property type="match status" value="1"/>
</dbReference>
<keyword evidence="3 7" id="KW-0812">Transmembrane</keyword>
<feature type="transmembrane region" description="Helical" evidence="7">
    <location>
        <begin position="365"/>
        <end position="384"/>
    </location>
</feature>
<feature type="transmembrane region" description="Helical" evidence="7">
    <location>
        <begin position="229"/>
        <end position="251"/>
    </location>
</feature>
<evidence type="ECO:0000256" key="6">
    <source>
        <dbReference type="SAM" id="MobiDB-lite"/>
    </source>
</evidence>
<comment type="subcellular location">
    <subcellularLocation>
        <location evidence="1">Membrane</location>
        <topology evidence="1">Multi-pass membrane protein</topology>
    </subcellularLocation>
</comment>
<protein>
    <submittedName>
        <fullName evidence="8">Amino acid permease 2</fullName>
    </submittedName>
</protein>
<dbReference type="PROSITE" id="PS00218">
    <property type="entry name" value="AMINO_ACID_PERMEASE_1"/>
    <property type="match status" value="1"/>
</dbReference>
<feature type="transmembrane region" description="Helical" evidence="7">
    <location>
        <begin position="311"/>
        <end position="338"/>
    </location>
</feature>
<name>A0A6G1KFD7_9PLEO</name>
<evidence type="ECO:0000256" key="3">
    <source>
        <dbReference type="ARBA" id="ARBA00022692"/>
    </source>
</evidence>
<keyword evidence="4 7" id="KW-1133">Transmembrane helix</keyword>
<keyword evidence="2" id="KW-0813">Transport</keyword>
<dbReference type="InterPro" id="IPR004840">
    <property type="entry name" value="Amino_acid_permease_CS"/>
</dbReference>
<feature type="transmembrane region" description="Helical" evidence="7">
    <location>
        <begin position="271"/>
        <end position="290"/>
    </location>
</feature>
<dbReference type="InterPro" id="IPR002293">
    <property type="entry name" value="AA/rel_permease1"/>
</dbReference>
<dbReference type="PANTHER" id="PTHR45649:SF10">
    <property type="entry name" value="AMINO ACID TRANSPORTER (EUROFUNG)"/>
    <property type="match status" value="1"/>
</dbReference>
<feature type="transmembrane region" description="Helical" evidence="7">
    <location>
        <begin position="107"/>
        <end position="131"/>
    </location>
</feature>
<feature type="transmembrane region" description="Helical" evidence="7">
    <location>
        <begin position="201"/>
        <end position="222"/>
    </location>
</feature>
<dbReference type="GO" id="GO:0022857">
    <property type="term" value="F:transmembrane transporter activity"/>
    <property type="evidence" value="ECO:0007669"/>
    <property type="project" value="InterPro"/>
</dbReference>
<evidence type="ECO:0000256" key="5">
    <source>
        <dbReference type="ARBA" id="ARBA00023136"/>
    </source>
</evidence>
<dbReference type="AlphaFoldDB" id="A0A6G1KFD7"/>
<dbReference type="Proteomes" id="UP000799428">
    <property type="component" value="Unassembled WGS sequence"/>
</dbReference>